<dbReference type="GO" id="GO:0006572">
    <property type="term" value="P:L-tyrosine catabolic process"/>
    <property type="evidence" value="ECO:0007669"/>
    <property type="project" value="UniProtKB-KW"/>
</dbReference>
<sequence length="101" mass="11977">MRERGLHFLQVPKSYYTDLRERLQHSKVNISEDLDTIEKLHILVDYDDNGYLLQIFTKPMQDRPTLFLEIIQRKNHNGFGVGNFKALFEAIEREQEARGNL</sequence>
<dbReference type="Proteomes" id="UP000663862">
    <property type="component" value="Unassembled WGS sequence"/>
</dbReference>
<dbReference type="EC" id="1.13.11.27" evidence="2"/>
<dbReference type="InterPro" id="IPR029068">
    <property type="entry name" value="Glyas_Bleomycin-R_OHBP_Dase"/>
</dbReference>
<keyword evidence="3" id="KW-0828">Tyrosine catabolism</keyword>
<accession>A0A821FVI7</accession>
<proteinExistence type="predicted"/>
<organism evidence="5 6">
    <name type="scientific">Rotaria socialis</name>
    <dbReference type="NCBI Taxonomy" id="392032"/>
    <lineage>
        <taxon>Eukaryota</taxon>
        <taxon>Metazoa</taxon>
        <taxon>Spiralia</taxon>
        <taxon>Gnathifera</taxon>
        <taxon>Rotifera</taxon>
        <taxon>Eurotatoria</taxon>
        <taxon>Bdelloidea</taxon>
        <taxon>Philodinida</taxon>
        <taxon>Philodinidae</taxon>
        <taxon>Rotaria</taxon>
    </lineage>
</organism>
<dbReference type="GO" id="GO:0006559">
    <property type="term" value="P:L-phenylalanine catabolic process"/>
    <property type="evidence" value="ECO:0007669"/>
    <property type="project" value="UniProtKB-KW"/>
</dbReference>
<evidence type="ECO:0000256" key="3">
    <source>
        <dbReference type="ARBA" id="ARBA00022878"/>
    </source>
</evidence>
<dbReference type="SUPFAM" id="SSF54593">
    <property type="entry name" value="Glyoxalase/Bleomycin resistance protein/Dihydroxybiphenyl dioxygenase"/>
    <property type="match status" value="1"/>
</dbReference>
<comment type="pathway">
    <text evidence="1">Amino-acid degradation; L-phenylalanine degradation; acetoacetate and fumarate from L-phenylalanine: step 3/6.</text>
</comment>
<gene>
    <name evidence="5" type="ORF">TSG867_LOCUS31263</name>
</gene>
<evidence type="ECO:0000313" key="6">
    <source>
        <dbReference type="Proteomes" id="UP000663862"/>
    </source>
</evidence>
<dbReference type="GO" id="GO:0003868">
    <property type="term" value="F:4-hydroxyphenylpyruvate dioxygenase activity"/>
    <property type="evidence" value="ECO:0007669"/>
    <property type="project" value="UniProtKB-EC"/>
</dbReference>
<name>A0A821FVI7_9BILA</name>
<evidence type="ECO:0000313" key="5">
    <source>
        <dbReference type="EMBL" id="CAF4659458.1"/>
    </source>
</evidence>
<dbReference type="InterPro" id="IPR005956">
    <property type="entry name" value="4OHPhenylPyrv_dOase"/>
</dbReference>
<dbReference type="EMBL" id="CAJOBQ010005628">
    <property type="protein sequence ID" value="CAF4659458.1"/>
    <property type="molecule type" value="Genomic_DNA"/>
</dbReference>
<reference evidence="5" key="1">
    <citation type="submission" date="2021-02" db="EMBL/GenBank/DDBJ databases">
        <authorList>
            <person name="Nowell W R."/>
        </authorList>
    </citation>
    <scope>NUCLEOTIDE SEQUENCE</scope>
</reference>
<evidence type="ECO:0000256" key="2">
    <source>
        <dbReference type="ARBA" id="ARBA00013222"/>
    </source>
</evidence>
<protein>
    <recommendedName>
        <fullName evidence="2">4-hydroxyphenylpyruvate dioxygenase</fullName>
        <ecNumber evidence="2">1.13.11.27</ecNumber>
    </recommendedName>
</protein>
<dbReference type="PANTHER" id="PTHR11959">
    <property type="entry name" value="4-HYDROXYPHENYLPYRUVATE DIOXYGENASE"/>
    <property type="match status" value="1"/>
</dbReference>
<dbReference type="Gene3D" id="3.10.180.10">
    <property type="entry name" value="2,3-Dihydroxybiphenyl 1,2-Dioxygenase, domain 1"/>
    <property type="match status" value="1"/>
</dbReference>
<comment type="caution">
    <text evidence="5">The sequence shown here is derived from an EMBL/GenBank/DDBJ whole genome shotgun (WGS) entry which is preliminary data.</text>
</comment>
<evidence type="ECO:0000256" key="1">
    <source>
        <dbReference type="ARBA" id="ARBA00005162"/>
    </source>
</evidence>
<evidence type="ECO:0000256" key="4">
    <source>
        <dbReference type="ARBA" id="ARBA00023232"/>
    </source>
</evidence>
<keyword evidence="4" id="KW-0585">Phenylalanine catabolism</keyword>
<dbReference type="PANTHER" id="PTHR11959:SF1">
    <property type="entry name" value="4-HYDROXYPHENYLPYRUVATE DIOXYGENASE"/>
    <property type="match status" value="1"/>
</dbReference>
<dbReference type="AlphaFoldDB" id="A0A821FVI7"/>